<dbReference type="InterPro" id="IPR050553">
    <property type="entry name" value="Thioredoxin_ResA/DsbE_sf"/>
</dbReference>
<dbReference type="Pfam" id="PF00578">
    <property type="entry name" value="AhpC-TSA"/>
    <property type="match status" value="1"/>
</dbReference>
<name>A0A9E8LWB1_9BACI</name>
<keyword evidence="5" id="KW-0676">Redox-active center</keyword>
<dbReference type="Gene3D" id="3.40.30.10">
    <property type="entry name" value="Glutaredoxin"/>
    <property type="match status" value="1"/>
</dbReference>
<evidence type="ECO:0000256" key="5">
    <source>
        <dbReference type="ARBA" id="ARBA00023284"/>
    </source>
</evidence>
<evidence type="ECO:0000256" key="2">
    <source>
        <dbReference type="ARBA" id="ARBA00022748"/>
    </source>
</evidence>
<comment type="subcellular location">
    <subcellularLocation>
        <location evidence="1">Cell envelope</location>
    </subcellularLocation>
</comment>
<keyword evidence="2" id="KW-0201">Cytochrome c-type biogenesis</keyword>
<evidence type="ECO:0000259" key="7">
    <source>
        <dbReference type="PROSITE" id="PS51352"/>
    </source>
</evidence>
<keyword evidence="6" id="KW-0812">Transmembrane</keyword>
<feature type="domain" description="Thioredoxin" evidence="7">
    <location>
        <begin position="38"/>
        <end position="176"/>
    </location>
</feature>
<organism evidence="8 9">
    <name type="scientific">Fervidibacillus albus</name>
    <dbReference type="NCBI Taxonomy" id="2980026"/>
    <lineage>
        <taxon>Bacteria</taxon>
        <taxon>Bacillati</taxon>
        <taxon>Bacillota</taxon>
        <taxon>Bacilli</taxon>
        <taxon>Bacillales</taxon>
        <taxon>Bacillaceae</taxon>
        <taxon>Fervidibacillus</taxon>
    </lineage>
</organism>
<dbReference type="GO" id="GO:0016209">
    <property type="term" value="F:antioxidant activity"/>
    <property type="evidence" value="ECO:0007669"/>
    <property type="project" value="InterPro"/>
</dbReference>
<evidence type="ECO:0000256" key="4">
    <source>
        <dbReference type="ARBA" id="ARBA00023157"/>
    </source>
</evidence>
<dbReference type="InterPro" id="IPR000866">
    <property type="entry name" value="AhpC/TSA"/>
</dbReference>
<dbReference type="GO" id="GO:0030313">
    <property type="term" value="C:cell envelope"/>
    <property type="evidence" value="ECO:0007669"/>
    <property type="project" value="UniProtKB-SubCell"/>
</dbReference>
<dbReference type="PROSITE" id="PS51352">
    <property type="entry name" value="THIOREDOXIN_2"/>
    <property type="match status" value="1"/>
</dbReference>
<dbReference type="InterPro" id="IPR017937">
    <property type="entry name" value="Thioredoxin_CS"/>
</dbReference>
<dbReference type="PROSITE" id="PS00194">
    <property type="entry name" value="THIOREDOXIN_1"/>
    <property type="match status" value="1"/>
</dbReference>
<dbReference type="CDD" id="cd02966">
    <property type="entry name" value="TlpA_like_family"/>
    <property type="match status" value="1"/>
</dbReference>
<protein>
    <submittedName>
        <fullName evidence="8">Thiol-disulfide oxidoreductase ResA</fullName>
    </submittedName>
</protein>
<dbReference type="RefSeq" id="WP_275418311.1">
    <property type="nucleotide sequence ID" value="NZ_CP106878.1"/>
</dbReference>
<gene>
    <name evidence="8" type="primary">resA</name>
    <name evidence="8" type="ORF">OE104_04135</name>
</gene>
<dbReference type="AlphaFoldDB" id="A0A9E8LWB1"/>
<feature type="transmembrane region" description="Helical" evidence="6">
    <location>
        <begin position="12"/>
        <end position="30"/>
    </location>
</feature>
<sequence>MKKKRRRLFQRTIVLFVLSIAIIFTVYTNVTKDDRNTARLEDMAPDFQLQDLDGNVYRLSDYKGKGVFLNFWGTYCEPCEKEMPYIERQYEAYKDEGIEVIAINVGETDLAIETFAKRLSLSFPIVVDKKGEVQNAYGIYPLPATFLIDSDGRIVHYYDGEMTEQMVKEFMERIKP</sequence>
<dbReference type="InterPro" id="IPR013766">
    <property type="entry name" value="Thioredoxin_domain"/>
</dbReference>
<dbReference type="SUPFAM" id="SSF52833">
    <property type="entry name" value="Thioredoxin-like"/>
    <property type="match status" value="1"/>
</dbReference>
<dbReference type="NCBIfam" id="NF002854">
    <property type="entry name" value="PRK03147.1"/>
    <property type="match status" value="1"/>
</dbReference>
<dbReference type="KEGG" id="faf:OE104_04135"/>
<keyword evidence="6" id="KW-1133">Transmembrane helix</keyword>
<dbReference type="GO" id="GO:0017004">
    <property type="term" value="P:cytochrome complex assembly"/>
    <property type="evidence" value="ECO:0007669"/>
    <property type="project" value="UniProtKB-KW"/>
</dbReference>
<keyword evidence="9" id="KW-1185">Reference proteome</keyword>
<evidence type="ECO:0000313" key="8">
    <source>
        <dbReference type="EMBL" id="WAA10520.1"/>
    </source>
</evidence>
<dbReference type="GO" id="GO:0016491">
    <property type="term" value="F:oxidoreductase activity"/>
    <property type="evidence" value="ECO:0007669"/>
    <property type="project" value="InterPro"/>
</dbReference>
<proteinExistence type="predicted"/>
<reference evidence="8" key="1">
    <citation type="submission" date="2022-09" db="EMBL/GenBank/DDBJ databases">
        <title>Complete Genomes of Fervidibacillus albus and Fervidibacillus halotolerans isolated from tidal flat sediments.</title>
        <authorList>
            <person name="Kwon K.K."/>
            <person name="Yang S.-H."/>
            <person name="Park M.J."/>
            <person name="Oh H.-M."/>
        </authorList>
    </citation>
    <scope>NUCLEOTIDE SEQUENCE</scope>
    <source>
        <strain evidence="8">MEBiC13591</strain>
    </source>
</reference>
<dbReference type="PANTHER" id="PTHR42852">
    <property type="entry name" value="THIOL:DISULFIDE INTERCHANGE PROTEIN DSBE"/>
    <property type="match status" value="1"/>
</dbReference>
<dbReference type="PANTHER" id="PTHR42852:SF6">
    <property type="entry name" value="THIOL:DISULFIDE INTERCHANGE PROTEIN DSBE"/>
    <property type="match status" value="1"/>
</dbReference>
<keyword evidence="6" id="KW-0472">Membrane</keyword>
<keyword evidence="3" id="KW-0735">Signal-anchor</keyword>
<keyword evidence="4" id="KW-1015">Disulfide bond</keyword>
<evidence type="ECO:0000256" key="3">
    <source>
        <dbReference type="ARBA" id="ARBA00022968"/>
    </source>
</evidence>
<dbReference type="Proteomes" id="UP001164718">
    <property type="component" value="Chromosome"/>
</dbReference>
<accession>A0A9E8LWB1</accession>
<evidence type="ECO:0000313" key="9">
    <source>
        <dbReference type="Proteomes" id="UP001164718"/>
    </source>
</evidence>
<dbReference type="EMBL" id="CP106878">
    <property type="protein sequence ID" value="WAA10520.1"/>
    <property type="molecule type" value="Genomic_DNA"/>
</dbReference>
<evidence type="ECO:0000256" key="1">
    <source>
        <dbReference type="ARBA" id="ARBA00004196"/>
    </source>
</evidence>
<dbReference type="InterPro" id="IPR036249">
    <property type="entry name" value="Thioredoxin-like_sf"/>
</dbReference>
<evidence type="ECO:0000256" key="6">
    <source>
        <dbReference type="SAM" id="Phobius"/>
    </source>
</evidence>